<evidence type="ECO:0000313" key="5">
    <source>
        <dbReference type="EMBL" id="SSC65668.1"/>
    </source>
</evidence>
<name>A0A376AD61_9HYPH</name>
<dbReference type="RefSeq" id="WP_115668719.1">
    <property type="nucleotide sequence ID" value="NZ_UEYP01000001.1"/>
</dbReference>
<dbReference type="STRING" id="1336235.GCA_000518785_01532"/>
<proteinExistence type="predicted"/>
<keyword evidence="6" id="KW-1185">Reference proteome</keyword>
<dbReference type="Pfam" id="PF09375">
    <property type="entry name" value="Peptidase_M75"/>
    <property type="match status" value="1"/>
</dbReference>
<organism evidence="5 6">
    <name type="scientific">Ciceribacter selenitireducens ATCC BAA-1503</name>
    <dbReference type="NCBI Taxonomy" id="1336235"/>
    <lineage>
        <taxon>Bacteria</taxon>
        <taxon>Pseudomonadati</taxon>
        <taxon>Pseudomonadota</taxon>
        <taxon>Alphaproteobacteria</taxon>
        <taxon>Hyphomicrobiales</taxon>
        <taxon>Rhizobiaceae</taxon>
        <taxon>Ciceribacter</taxon>
    </lineage>
</organism>
<dbReference type="EMBL" id="UEYP01000001">
    <property type="protein sequence ID" value="SSC65668.1"/>
    <property type="molecule type" value="Genomic_DNA"/>
</dbReference>
<evidence type="ECO:0000259" key="4">
    <source>
        <dbReference type="Pfam" id="PF09375"/>
    </source>
</evidence>
<dbReference type="OrthoDB" id="5729110at2"/>
<comment type="subcellular location">
    <subcellularLocation>
        <location evidence="1">Cell envelope</location>
    </subcellularLocation>
</comment>
<dbReference type="AlphaFoldDB" id="A0A376AD61"/>
<protein>
    <recommendedName>
        <fullName evidence="4">Imelysin-like domain-containing protein</fullName>
    </recommendedName>
</protein>
<evidence type="ECO:0000313" key="6">
    <source>
        <dbReference type="Proteomes" id="UP000254764"/>
    </source>
</evidence>
<evidence type="ECO:0000256" key="2">
    <source>
        <dbReference type="ARBA" id="ARBA00022729"/>
    </source>
</evidence>
<feature type="domain" description="Imelysin-like" evidence="4">
    <location>
        <begin position="47"/>
        <end position="334"/>
    </location>
</feature>
<evidence type="ECO:0000256" key="3">
    <source>
        <dbReference type="SAM" id="SignalP"/>
    </source>
</evidence>
<dbReference type="CDD" id="cd14659">
    <property type="entry name" value="Imelysin-like_IPPA"/>
    <property type="match status" value="1"/>
</dbReference>
<accession>A0A376AD61</accession>
<keyword evidence="2 3" id="KW-0732">Signal</keyword>
<dbReference type="InterPro" id="IPR034984">
    <property type="entry name" value="Imelysin-like_IPPA"/>
</dbReference>
<dbReference type="Gene3D" id="1.20.1420.20">
    <property type="entry name" value="M75 peptidase, HXXE motif"/>
    <property type="match status" value="1"/>
</dbReference>
<dbReference type="InterPro" id="IPR018976">
    <property type="entry name" value="Imelysin-like"/>
</dbReference>
<reference evidence="6" key="1">
    <citation type="submission" date="2018-07" db="EMBL/GenBank/DDBJ databases">
        <authorList>
            <person name="Peiro R."/>
            <person name="Begona"/>
            <person name="Cbmso G."/>
            <person name="Lopez M."/>
            <person name="Gonzalez S."/>
        </authorList>
    </citation>
    <scope>NUCLEOTIDE SEQUENCE [LARGE SCALE GENOMIC DNA]</scope>
</reference>
<dbReference type="GO" id="GO:0030313">
    <property type="term" value="C:cell envelope"/>
    <property type="evidence" value="ECO:0007669"/>
    <property type="project" value="UniProtKB-SubCell"/>
</dbReference>
<feature type="signal peptide" evidence="3">
    <location>
        <begin position="1"/>
        <end position="20"/>
    </location>
</feature>
<feature type="chain" id="PRO_5017068963" description="Imelysin-like domain-containing protein" evidence="3">
    <location>
        <begin position="21"/>
        <end position="367"/>
    </location>
</feature>
<gene>
    <name evidence="5" type="ORF">RHIZ70_1376</name>
</gene>
<evidence type="ECO:0000256" key="1">
    <source>
        <dbReference type="ARBA" id="ARBA00004196"/>
    </source>
</evidence>
<dbReference type="Proteomes" id="UP000254764">
    <property type="component" value="Unassembled WGS sequence"/>
</dbReference>
<sequence length="367" mass="40123">MKPLVLSLFIALGLSTTATAQEAGATPATLKSEAIPAVMEKAVENFIRPGYHRFRDQSATLETDMHALCAGPSAEALDKARVAFDKTVAAWSTVEIVRVGPVIEANRFERILFYPDRKSTGLKQVQAILARPDESATSVETLKDKSVAMQGLGALEFVLFGTGSEVLLKDQQNFRCRYGAAIAGNLLRLGNELADEWDKDGGIKDAWKHPGPDNPVFRDGREAITALLGILVHGAEAIRDQRIETFYKGADNNTFPRQAIYWRSRNTWHSVEANIEALRALMRESGMADLLDEDSRSIVSSIDFVARSLVRVANDIDPDIEAAVADPIERTKLDFLLLNSKDLILRLGNDYGGAIGLTAGFSFSDGD</sequence>
<dbReference type="InterPro" id="IPR038352">
    <property type="entry name" value="Imelysin_sf"/>
</dbReference>